<dbReference type="EMBL" id="JAPDRK010000007">
    <property type="protein sequence ID" value="KAJ9610509.1"/>
    <property type="molecule type" value="Genomic_DNA"/>
</dbReference>
<dbReference type="InterPro" id="IPR009057">
    <property type="entry name" value="Homeodomain-like_sf"/>
</dbReference>
<feature type="region of interest" description="Disordered" evidence="1">
    <location>
        <begin position="1"/>
        <end position="43"/>
    </location>
</feature>
<proteinExistence type="predicted"/>
<feature type="compositionally biased region" description="Acidic residues" evidence="1">
    <location>
        <begin position="1"/>
        <end position="25"/>
    </location>
</feature>
<dbReference type="AlphaFoldDB" id="A0AA38XBS9"/>
<comment type="caution">
    <text evidence="2">The sequence shown here is derived from an EMBL/GenBank/DDBJ whole genome shotgun (WGS) entry which is preliminary data.</text>
</comment>
<organism evidence="2 3">
    <name type="scientific">Cladophialophora chaetospira</name>
    <dbReference type="NCBI Taxonomy" id="386627"/>
    <lineage>
        <taxon>Eukaryota</taxon>
        <taxon>Fungi</taxon>
        <taxon>Dikarya</taxon>
        <taxon>Ascomycota</taxon>
        <taxon>Pezizomycotina</taxon>
        <taxon>Eurotiomycetes</taxon>
        <taxon>Chaetothyriomycetidae</taxon>
        <taxon>Chaetothyriales</taxon>
        <taxon>Herpotrichiellaceae</taxon>
        <taxon>Cladophialophora</taxon>
    </lineage>
</organism>
<dbReference type="SUPFAM" id="SSF46689">
    <property type="entry name" value="Homeodomain-like"/>
    <property type="match status" value="1"/>
</dbReference>
<evidence type="ECO:0000313" key="2">
    <source>
        <dbReference type="EMBL" id="KAJ9610509.1"/>
    </source>
</evidence>
<keyword evidence="3" id="KW-1185">Reference proteome</keyword>
<accession>A0AA38XBS9</accession>
<feature type="compositionally biased region" description="Low complexity" evidence="1">
    <location>
        <begin position="27"/>
        <end position="43"/>
    </location>
</feature>
<reference evidence="2" key="1">
    <citation type="submission" date="2022-10" db="EMBL/GenBank/DDBJ databases">
        <title>Culturing micro-colonial fungi from biological soil crusts in the Mojave desert and describing Neophaeococcomyces mojavensis, and introducing the new genera and species Taxawa tesnikishii.</title>
        <authorList>
            <person name="Kurbessoian T."/>
            <person name="Stajich J.E."/>
        </authorList>
    </citation>
    <scope>NUCLEOTIDE SEQUENCE</scope>
    <source>
        <strain evidence="2">TK_41</strain>
    </source>
</reference>
<sequence length="403" mass="45853">MSAQVDDDNSDSDSLYDEVGDEADNLSDTNSESSSTSDSSFSIDPQTLTLEDLTANLNALTLQAETILSHQPRGTQLVLAKETKVLFKQYEKYGSMARLKVGIEKFLRQGDEKGRLRIEGHQTSEDDLKSMTARSKQTNRPAHYGAAFMLNNTSDDDVPKFNADTDFITLPVRDPFEPNLNNFIHHPLRTIDPDSIPYVTSLPWDPIATQIKWPAHLAWPRGLLSAINKILSLVEHESRVRLFHHVSKWGPSPVFRAGIGQHVKALYSDIFETAEENYLGLTPETRSFLKDIYFKKQYLNVAERRTLALACRINEDSVAIFWEDMAAKLRGYEAMRIFMAAREIEKNREAKRKYDLEKNMREHKRREEVRKEHEARMVALRAGQAGPEALMYYQVDGGAAADK</sequence>
<name>A0AA38XBS9_9EURO</name>
<evidence type="ECO:0000256" key="1">
    <source>
        <dbReference type="SAM" id="MobiDB-lite"/>
    </source>
</evidence>
<evidence type="ECO:0000313" key="3">
    <source>
        <dbReference type="Proteomes" id="UP001172673"/>
    </source>
</evidence>
<dbReference type="Proteomes" id="UP001172673">
    <property type="component" value="Unassembled WGS sequence"/>
</dbReference>
<gene>
    <name evidence="2" type="ORF">H2200_005286</name>
</gene>
<protein>
    <submittedName>
        <fullName evidence="2">Uncharacterized protein</fullName>
    </submittedName>
</protein>